<reference evidence="1" key="1">
    <citation type="submission" date="2022-11" db="EMBL/GenBank/DDBJ databases">
        <authorList>
            <person name="Yang Z.-Q."/>
            <person name="Zhang Y.-S."/>
        </authorList>
    </citation>
    <scope>NUCLEOTIDE SEQUENCE</scope>
</reference>
<keyword evidence="2" id="KW-1185">Reference proteome</keyword>
<dbReference type="Proteomes" id="UP001211143">
    <property type="component" value="Segment"/>
</dbReference>
<evidence type="ECO:0000313" key="1">
    <source>
        <dbReference type="EMBL" id="WBF78441.1"/>
    </source>
</evidence>
<sequence length="164" mass="17889">MGVQNTKGHVAGNGGLRGHSVGGVFPCVIYQKGLPDALTHWVLQPNGVHAGPHATFEEAWATAESYNNGQDDCPICEIRIAKVQLNEDKDTGETNAVAYNIHDEVTFDVYGVYGADKDGLEWHLCDYATYPEARDAMAQCIARINDAGGVGYTVEYRELLRMLS</sequence>
<accession>A0AAE9W1Y1</accession>
<evidence type="ECO:0000313" key="2">
    <source>
        <dbReference type="Proteomes" id="UP001211143"/>
    </source>
</evidence>
<organism evidence="1 2">
    <name type="scientific">Cronobacter phage EspYZU13</name>
    <dbReference type="NCBI Taxonomy" id="3003790"/>
    <lineage>
        <taxon>Viruses</taxon>
        <taxon>Duplodnaviria</taxon>
        <taxon>Heunggongvirae</taxon>
        <taxon>Uroviricota</taxon>
        <taxon>Caudoviricetes</taxon>
        <taxon>Autographivirales</taxon>
        <taxon>Autonotataviridae</taxon>
        <taxon>Melnykvirinae</taxon>
        <taxon>Cronosvirus</taxon>
        <taxon>Cronosvirus EspYZU13</taxon>
    </lineage>
</organism>
<protein>
    <submittedName>
        <fullName evidence="1">Uncharacterized protein</fullName>
    </submittedName>
</protein>
<proteinExistence type="predicted"/>
<dbReference type="EMBL" id="OP819285">
    <property type="protein sequence ID" value="WBF78441.1"/>
    <property type="molecule type" value="Genomic_DNA"/>
</dbReference>
<name>A0AAE9W1Y1_9CAUD</name>